<organism evidence="2 3">
    <name type="scientific">Rhizopogon vinicolor AM-OR11-026</name>
    <dbReference type="NCBI Taxonomy" id="1314800"/>
    <lineage>
        <taxon>Eukaryota</taxon>
        <taxon>Fungi</taxon>
        <taxon>Dikarya</taxon>
        <taxon>Basidiomycota</taxon>
        <taxon>Agaricomycotina</taxon>
        <taxon>Agaricomycetes</taxon>
        <taxon>Agaricomycetidae</taxon>
        <taxon>Boletales</taxon>
        <taxon>Suillineae</taxon>
        <taxon>Rhizopogonaceae</taxon>
        <taxon>Rhizopogon</taxon>
    </lineage>
</organism>
<keyword evidence="1" id="KW-0472">Membrane</keyword>
<keyword evidence="3" id="KW-1185">Reference proteome</keyword>
<name>A0A1B7MK41_9AGAM</name>
<dbReference type="InParanoid" id="A0A1B7MK41"/>
<dbReference type="AlphaFoldDB" id="A0A1B7MK41"/>
<feature type="transmembrane region" description="Helical" evidence="1">
    <location>
        <begin position="21"/>
        <end position="40"/>
    </location>
</feature>
<accession>A0A1B7MK41</accession>
<keyword evidence="1" id="KW-0812">Transmembrane</keyword>
<protein>
    <submittedName>
        <fullName evidence="2">Uncharacterized protein</fullName>
    </submittedName>
</protein>
<keyword evidence="1" id="KW-1133">Transmembrane helix</keyword>
<reference evidence="2 3" key="1">
    <citation type="submission" date="2016-06" db="EMBL/GenBank/DDBJ databases">
        <title>Comparative genomics of the ectomycorrhizal sister species Rhizopogon vinicolor and Rhizopogon vesiculosus (Basidiomycota: Boletales) reveals a divergence of the mating type B locus.</title>
        <authorList>
            <consortium name="DOE Joint Genome Institute"/>
            <person name="Mujic A.B."/>
            <person name="Kuo A."/>
            <person name="Tritt A."/>
            <person name="Lipzen A."/>
            <person name="Chen C."/>
            <person name="Johnson J."/>
            <person name="Sharma A."/>
            <person name="Barry K."/>
            <person name="Grigoriev I.V."/>
            <person name="Spatafora J.W."/>
        </authorList>
    </citation>
    <scope>NUCLEOTIDE SEQUENCE [LARGE SCALE GENOMIC DNA]</scope>
    <source>
        <strain evidence="2 3">AM-OR11-026</strain>
    </source>
</reference>
<gene>
    <name evidence="2" type="ORF">K503DRAFT_776100</name>
</gene>
<evidence type="ECO:0000313" key="3">
    <source>
        <dbReference type="Proteomes" id="UP000092154"/>
    </source>
</evidence>
<evidence type="ECO:0000256" key="1">
    <source>
        <dbReference type="SAM" id="Phobius"/>
    </source>
</evidence>
<sequence length="53" mass="6087">MVSRRSRPYLSPTQLRQELRRMSILVYILSTSHVTLPLMLTRVNGSSPMPNDS</sequence>
<evidence type="ECO:0000313" key="2">
    <source>
        <dbReference type="EMBL" id="OAX32975.1"/>
    </source>
</evidence>
<dbReference type="EMBL" id="KV448867">
    <property type="protein sequence ID" value="OAX32975.1"/>
    <property type="molecule type" value="Genomic_DNA"/>
</dbReference>
<proteinExistence type="predicted"/>
<dbReference type="Proteomes" id="UP000092154">
    <property type="component" value="Unassembled WGS sequence"/>
</dbReference>